<gene>
    <name evidence="3" type="ORF">BJ125_1259</name>
    <name evidence="4" type="ORF">SAMN05892882_1259</name>
</gene>
<feature type="chain" id="PRO_5016402071" description="Outer membrane beta-barrel protein" evidence="2">
    <location>
        <begin position="35"/>
        <end position="571"/>
    </location>
</feature>
<protein>
    <recommendedName>
        <fullName evidence="7">Outer membrane beta-barrel protein</fullName>
    </recommendedName>
</protein>
<dbReference type="Proteomes" id="UP000252631">
    <property type="component" value="Unassembled WGS sequence"/>
</dbReference>
<evidence type="ECO:0000313" key="6">
    <source>
        <dbReference type="Proteomes" id="UP000256343"/>
    </source>
</evidence>
<dbReference type="Proteomes" id="UP000256343">
    <property type="component" value="Unassembled WGS sequence"/>
</dbReference>
<evidence type="ECO:0000256" key="2">
    <source>
        <dbReference type="SAM" id="SignalP"/>
    </source>
</evidence>
<keyword evidence="2" id="KW-0732">Signal</keyword>
<keyword evidence="6" id="KW-1185">Reference proteome</keyword>
<feature type="compositionally biased region" description="Polar residues" evidence="1">
    <location>
        <begin position="84"/>
        <end position="94"/>
    </location>
</feature>
<organism evidence="4 5">
    <name type="scientific">Rhodopseudomonas pentothenatexigens</name>
    <dbReference type="NCBI Taxonomy" id="999699"/>
    <lineage>
        <taxon>Bacteria</taxon>
        <taxon>Pseudomonadati</taxon>
        <taxon>Pseudomonadota</taxon>
        <taxon>Alphaproteobacteria</taxon>
        <taxon>Hyphomicrobiales</taxon>
        <taxon>Nitrobacteraceae</taxon>
        <taxon>Rhodopseudomonas</taxon>
    </lineage>
</organism>
<evidence type="ECO:0008006" key="7">
    <source>
        <dbReference type="Google" id="ProtNLM"/>
    </source>
</evidence>
<sequence length="571" mass="61348">MTWAPPPGRRPRTALCAGSACLALAAIGTSPAAAQSLTRDLFNPQRGGFVAAQDLPLRPTPGAATTSASRGRNLFAQPQDDDTSTPLRPTSTVALQPPPSGANPDNAGVAYDALNRKRQKPKYYPGAPRPKAVGPGSPMVTPTPPPARPLPPSQAAAKPPLPAALAGRVPGQPTRRQLKIDDDPFGPVGDYAGSFLIKGALEVGGGYDTNPARTNTPRSSGFYKVAPELMITSDWERHALVADLRGAFTGYGHDFNPPAGTVSPAPISLDRPEFNGHVDGRLDVSRDTRLIGQGRLIVGTDNPGSPNIQAGLTKYPLFTTTGFSGGIDQNFNRLQVTAVGSFDRTVYQDSQLTDGTSYPNKDRNYNQYGGVGRVSYELKPGLKPFVEIEGDTRVHDVPVDRYQYLRGSDGGYVKGGTSFELTRLLTGEVSIGYAARRYVDPRLEKLGGLLTAASLVWTVTPLTTVKFNADTQISESPLAGVSGVFTRTYTAEVDHDFRRWLTAIGRFTYATYDYQGSGRSDRLNSIEGNLIYKLSRSLWVKGQLRYDKLDSNVVGGSYNATVAMLSVRLQN</sequence>
<evidence type="ECO:0000256" key="1">
    <source>
        <dbReference type="SAM" id="MobiDB-lite"/>
    </source>
</evidence>
<feature type="compositionally biased region" description="Low complexity" evidence="1">
    <location>
        <begin position="153"/>
        <end position="166"/>
    </location>
</feature>
<dbReference type="Pfam" id="PF10082">
    <property type="entry name" value="BBP2_2"/>
    <property type="match status" value="1"/>
</dbReference>
<dbReference type="EMBL" id="UFQQ01000025">
    <property type="protein sequence ID" value="SSW92803.1"/>
    <property type="molecule type" value="Genomic_DNA"/>
</dbReference>
<feature type="region of interest" description="Disordered" evidence="1">
    <location>
        <begin position="118"/>
        <end position="185"/>
    </location>
</feature>
<reference evidence="3 6" key="2">
    <citation type="submission" date="2018-07" db="EMBL/GenBank/DDBJ databases">
        <title>Genomic Encyclopedia of Archaeal and Bacterial Type Strains, Phase II (KMG-II): from individual species to whole genera.</title>
        <authorList>
            <person name="Goeker M."/>
        </authorList>
    </citation>
    <scope>NUCLEOTIDE SEQUENCE [LARGE SCALE GENOMIC DNA]</scope>
    <source>
        <strain evidence="3 6">JA575</strain>
    </source>
</reference>
<name>A0A336JVV7_9BRAD</name>
<feature type="signal peptide" evidence="2">
    <location>
        <begin position="1"/>
        <end position="34"/>
    </location>
</feature>
<evidence type="ECO:0000313" key="3">
    <source>
        <dbReference type="EMBL" id="RED27658.1"/>
    </source>
</evidence>
<reference evidence="4 5" key="1">
    <citation type="submission" date="2017-08" db="EMBL/GenBank/DDBJ databases">
        <authorList>
            <person name="de Groot N.N."/>
        </authorList>
    </citation>
    <scope>NUCLEOTIDE SEQUENCE [LARGE SCALE GENOMIC DNA]</scope>
    <source>
        <strain evidence="4 5">JA575</strain>
    </source>
</reference>
<dbReference type="EMBL" id="QRDT01000025">
    <property type="protein sequence ID" value="RED27658.1"/>
    <property type="molecule type" value="Genomic_DNA"/>
</dbReference>
<feature type="region of interest" description="Disordered" evidence="1">
    <location>
        <begin position="50"/>
        <end position="106"/>
    </location>
</feature>
<feature type="compositionally biased region" description="Pro residues" evidence="1">
    <location>
        <begin position="141"/>
        <end position="152"/>
    </location>
</feature>
<dbReference type="InterPro" id="IPR018759">
    <property type="entry name" value="BBP2_2"/>
</dbReference>
<dbReference type="AlphaFoldDB" id="A0A336JVV7"/>
<proteinExistence type="predicted"/>
<dbReference type="RefSeq" id="WP_114360230.1">
    <property type="nucleotide sequence ID" value="NZ_QRDT01000025.1"/>
</dbReference>
<accession>A0A336JVV7</accession>
<dbReference type="OrthoDB" id="7398962at2"/>
<evidence type="ECO:0000313" key="5">
    <source>
        <dbReference type="Proteomes" id="UP000252631"/>
    </source>
</evidence>
<evidence type="ECO:0000313" key="4">
    <source>
        <dbReference type="EMBL" id="SSW92803.1"/>
    </source>
</evidence>